<evidence type="ECO:0000313" key="1">
    <source>
        <dbReference type="EMBL" id="QEN04429.1"/>
    </source>
</evidence>
<dbReference type="KEGG" id="sper:EW093_06865"/>
<reference evidence="1 2" key="2">
    <citation type="submission" date="2019-09" db="EMBL/GenBank/DDBJ databases">
        <title>Complete Genome Sequence and Methylome Analysis of free living Spirochaetas.</title>
        <authorList>
            <person name="Leshcheva N."/>
            <person name="Mikheeva N."/>
        </authorList>
    </citation>
    <scope>NUCLEOTIDE SEQUENCE [LARGE SCALE GENOMIC DNA]</scope>
    <source>
        <strain evidence="1 2">P</strain>
    </source>
</reference>
<sequence>MENIILKNSVMELSLLKPGTTYKKARFDWTGIIEQVTIGDTTFLGKESNGIEHGTEGLGLISEFGISTPLSYWRTLPGKEFMKIGVGALTRNSLKPYNFFKDYDIRPFETKIKSYQDRVTFSQTDCSVGSYSYNYIKTIVIEDNVLTIFYSLENNGHSTIKTEEYNHNFLKLQDRKISLDTEININNKIYPKKLIGPLSLQGNKKININENNDLIYLKSKLKNRPDNFVWNVTNGDKSILCNENFPASKFALWGKSHVVSPEVFHSFSIEPGKTLEWSRKYTFNN</sequence>
<dbReference type="EMBL" id="CP035807">
    <property type="protein sequence ID" value="QEN04429.1"/>
    <property type="molecule type" value="Genomic_DNA"/>
</dbReference>
<gene>
    <name evidence="1" type="ORF">EW093_06865</name>
</gene>
<evidence type="ECO:0008006" key="3">
    <source>
        <dbReference type="Google" id="ProtNLM"/>
    </source>
</evidence>
<dbReference type="RefSeq" id="WP_149567676.1">
    <property type="nucleotide sequence ID" value="NZ_CP035807.1"/>
</dbReference>
<accession>A0A5C1QC09</accession>
<evidence type="ECO:0000313" key="2">
    <source>
        <dbReference type="Proteomes" id="UP000323824"/>
    </source>
</evidence>
<dbReference type="OrthoDB" id="5621785at2"/>
<dbReference type="AlphaFoldDB" id="A0A5C1QC09"/>
<reference evidence="1 2" key="1">
    <citation type="submission" date="2019-02" db="EMBL/GenBank/DDBJ databases">
        <authorList>
            <person name="Fomenkov A."/>
            <person name="Dubinina G."/>
            <person name="Grabovich M."/>
            <person name="Vincze T."/>
            <person name="Roberts R.J."/>
        </authorList>
    </citation>
    <scope>NUCLEOTIDE SEQUENCE [LARGE SCALE GENOMIC DNA]</scope>
    <source>
        <strain evidence="1 2">P</strain>
    </source>
</reference>
<keyword evidence="2" id="KW-1185">Reference proteome</keyword>
<dbReference type="Proteomes" id="UP000323824">
    <property type="component" value="Chromosome"/>
</dbReference>
<name>A0A5C1QC09_9SPIO</name>
<organism evidence="1 2">
    <name type="scientific">Thiospirochaeta perfilievii</name>
    <dbReference type="NCBI Taxonomy" id="252967"/>
    <lineage>
        <taxon>Bacteria</taxon>
        <taxon>Pseudomonadati</taxon>
        <taxon>Spirochaetota</taxon>
        <taxon>Spirochaetia</taxon>
        <taxon>Spirochaetales</taxon>
        <taxon>Spirochaetaceae</taxon>
        <taxon>Thiospirochaeta</taxon>
    </lineage>
</organism>
<protein>
    <recommendedName>
        <fullName evidence="3">DUF4432 family protein</fullName>
    </recommendedName>
</protein>
<proteinExistence type="predicted"/>